<evidence type="ECO:0000256" key="8">
    <source>
        <dbReference type="RuleBase" id="RU004011"/>
    </source>
</evidence>
<comment type="cofactor">
    <cofactor evidence="1">
        <name>Mg(2+)</name>
        <dbReference type="ChEBI" id="CHEBI:18420"/>
    </cofactor>
</comment>
<dbReference type="PROSITE" id="PS51374">
    <property type="entry name" value="NDPK_LIKE"/>
    <property type="match status" value="1"/>
</dbReference>
<keyword evidence="5" id="KW-0808">Transferase</keyword>
<accession>A0A9D1M772</accession>
<dbReference type="GO" id="GO:0006228">
    <property type="term" value="P:UTP biosynthetic process"/>
    <property type="evidence" value="ECO:0007669"/>
    <property type="project" value="InterPro"/>
</dbReference>
<dbReference type="InterPro" id="IPR034907">
    <property type="entry name" value="NDK-like_dom"/>
</dbReference>
<evidence type="ECO:0000256" key="3">
    <source>
        <dbReference type="ARBA" id="ARBA00012966"/>
    </source>
</evidence>
<feature type="domain" description="Nucleoside diphosphate kinase-like" evidence="9">
    <location>
        <begin position="1"/>
        <end position="80"/>
    </location>
</feature>
<dbReference type="InterPro" id="IPR001564">
    <property type="entry name" value="Nucleoside_diP_kinase"/>
</dbReference>
<keyword evidence="6 10" id="KW-0418">Kinase</keyword>
<dbReference type="GO" id="GO:0004550">
    <property type="term" value="F:nucleoside diphosphate kinase activity"/>
    <property type="evidence" value="ECO:0007669"/>
    <property type="project" value="UniProtKB-EC"/>
</dbReference>
<evidence type="ECO:0000256" key="7">
    <source>
        <dbReference type="PROSITE-ProRule" id="PRU00706"/>
    </source>
</evidence>
<dbReference type="PRINTS" id="PR01243">
    <property type="entry name" value="NUCDPKINASE"/>
</dbReference>
<dbReference type="SMART" id="SM00562">
    <property type="entry name" value="NDK"/>
    <property type="match status" value="1"/>
</dbReference>
<comment type="caution">
    <text evidence="10">The sequence shown here is derived from an EMBL/GenBank/DDBJ whole genome shotgun (WGS) entry which is preliminary data.</text>
</comment>
<dbReference type="InterPro" id="IPR036850">
    <property type="entry name" value="NDK-like_dom_sf"/>
</dbReference>
<sequence>METTLVILKPSAIQRGIIGEIITRFEKKGLVLIGLKMMQLNDAILNIHYSHLAEKPYFNRVKSSMMACPVIVCCWEGKDA</sequence>
<dbReference type="AlphaFoldDB" id="A0A9D1M772"/>
<evidence type="ECO:0000256" key="6">
    <source>
        <dbReference type="ARBA" id="ARBA00022777"/>
    </source>
</evidence>
<proteinExistence type="inferred from homology"/>
<evidence type="ECO:0000256" key="1">
    <source>
        <dbReference type="ARBA" id="ARBA00001946"/>
    </source>
</evidence>
<dbReference type="Gene3D" id="3.30.70.141">
    <property type="entry name" value="Nucleoside diphosphate kinase-like domain"/>
    <property type="match status" value="1"/>
</dbReference>
<evidence type="ECO:0000313" key="11">
    <source>
        <dbReference type="Proteomes" id="UP000824112"/>
    </source>
</evidence>
<dbReference type="Proteomes" id="UP000824112">
    <property type="component" value="Unassembled WGS sequence"/>
</dbReference>
<reference evidence="10" key="1">
    <citation type="submission" date="2020-10" db="EMBL/GenBank/DDBJ databases">
        <authorList>
            <person name="Gilroy R."/>
        </authorList>
    </citation>
    <scope>NUCLEOTIDE SEQUENCE</scope>
    <source>
        <strain evidence="10">CHK158-818</strain>
    </source>
</reference>
<dbReference type="Pfam" id="PF00334">
    <property type="entry name" value="NDK"/>
    <property type="match status" value="1"/>
</dbReference>
<name>A0A9D1M772_9BACT</name>
<dbReference type="EC" id="2.7.4.6" evidence="3"/>
<evidence type="ECO:0000256" key="2">
    <source>
        <dbReference type="ARBA" id="ARBA00008142"/>
    </source>
</evidence>
<evidence type="ECO:0000259" key="9">
    <source>
        <dbReference type="SMART" id="SM00562"/>
    </source>
</evidence>
<organism evidence="10 11">
    <name type="scientific">Candidatus Gallibacteroides avistercoris</name>
    <dbReference type="NCBI Taxonomy" id="2840833"/>
    <lineage>
        <taxon>Bacteria</taxon>
        <taxon>Pseudomonadati</taxon>
        <taxon>Bacteroidota</taxon>
        <taxon>Bacteroidia</taxon>
        <taxon>Bacteroidales</taxon>
        <taxon>Bacteroidaceae</taxon>
        <taxon>Bacteroidaceae incertae sedis</taxon>
        <taxon>Candidatus Gallibacteroides</taxon>
    </lineage>
</organism>
<gene>
    <name evidence="10" type="ORF">IAB03_03415</name>
</gene>
<dbReference type="PANTHER" id="PTHR11349">
    <property type="entry name" value="NUCLEOSIDE DIPHOSPHATE KINASE"/>
    <property type="match status" value="1"/>
</dbReference>
<evidence type="ECO:0000256" key="4">
    <source>
        <dbReference type="ARBA" id="ARBA00022553"/>
    </source>
</evidence>
<comment type="caution">
    <text evidence="7">Lacks conserved residue(s) required for the propagation of feature annotation.</text>
</comment>
<comment type="similarity">
    <text evidence="2 7 8">Belongs to the NDK family.</text>
</comment>
<protein>
    <recommendedName>
        <fullName evidence="3">nucleoside-diphosphate kinase</fullName>
        <ecNumber evidence="3">2.7.4.6</ecNumber>
    </recommendedName>
</protein>
<evidence type="ECO:0000313" key="10">
    <source>
        <dbReference type="EMBL" id="HIU54840.1"/>
    </source>
</evidence>
<feature type="non-terminal residue" evidence="10">
    <location>
        <position position="80"/>
    </location>
</feature>
<keyword evidence="4" id="KW-0597">Phosphoprotein</keyword>
<dbReference type="GO" id="GO:0006241">
    <property type="term" value="P:CTP biosynthetic process"/>
    <property type="evidence" value="ECO:0007669"/>
    <property type="project" value="InterPro"/>
</dbReference>
<dbReference type="SUPFAM" id="SSF54919">
    <property type="entry name" value="Nucleoside diphosphate kinase, NDK"/>
    <property type="match status" value="1"/>
</dbReference>
<reference evidence="10" key="2">
    <citation type="journal article" date="2021" name="PeerJ">
        <title>Extensive microbial diversity within the chicken gut microbiome revealed by metagenomics and culture.</title>
        <authorList>
            <person name="Gilroy R."/>
            <person name="Ravi A."/>
            <person name="Getino M."/>
            <person name="Pursley I."/>
            <person name="Horton D.L."/>
            <person name="Alikhan N.F."/>
            <person name="Baker D."/>
            <person name="Gharbi K."/>
            <person name="Hall N."/>
            <person name="Watson M."/>
            <person name="Adriaenssens E.M."/>
            <person name="Foster-Nyarko E."/>
            <person name="Jarju S."/>
            <person name="Secka A."/>
            <person name="Antonio M."/>
            <person name="Oren A."/>
            <person name="Chaudhuri R.R."/>
            <person name="La Ragione R."/>
            <person name="Hildebrand F."/>
            <person name="Pallen M.J."/>
        </authorList>
    </citation>
    <scope>NUCLEOTIDE SEQUENCE</scope>
    <source>
        <strain evidence="10">CHK158-818</strain>
    </source>
</reference>
<evidence type="ECO:0000256" key="5">
    <source>
        <dbReference type="ARBA" id="ARBA00022679"/>
    </source>
</evidence>
<dbReference type="GO" id="GO:0006183">
    <property type="term" value="P:GTP biosynthetic process"/>
    <property type="evidence" value="ECO:0007669"/>
    <property type="project" value="InterPro"/>
</dbReference>
<dbReference type="EMBL" id="DVNA01000078">
    <property type="protein sequence ID" value="HIU54840.1"/>
    <property type="molecule type" value="Genomic_DNA"/>
</dbReference>